<dbReference type="Pfam" id="PF01464">
    <property type="entry name" value="SLT"/>
    <property type="match status" value="1"/>
</dbReference>
<gene>
    <name evidence="4" type="ORF">DDE18_10480</name>
</gene>
<proteinExistence type="predicted"/>
<feature type="domain" description="LysM" evidence="3">
    <location>
        <begin position="43"/>
        <end position="87"/>
    </location>
</feature>
<evidence type="ECO:0000313" key="4">
    <source>
        <dbReference type="EMBL" id="PVG82778.1"/>
    </source>
</evidence>
<feature type="signal peptide" evidence="2">
    <location>
        <begin position="1"/>
        <end position="31"/>
    </location>
</feature>
<accession>A0A2T8FAN2</accession>
<dbReference type="SUPFAM" id="SSF53955">
    <property type="entry name" value="Lysozyme-like"/>
    <property type="match status" value="1"/>
</dbReference>
<dbReference type="InterPro" id="IPR023346">
    <property type="entry name" value="Lysozyme-like_dom_sf"/>
</dbReference>
<dbReference type="Gene3D" id="3.10.350.10">
    <property type="entry name" value="LysM domain"/>
    <property type="match status" value="1"/>
</dbReference>
<sequence length="267" mass="29518">MRPLRRFPTTLVTALAIGAAGVTVLASPAAADHVDLPRSRDLTPYTVRSGDTATELAVRFRAWTDELISHNHLGGSGSLRVGQRIEIPVVVDAKKKQDQKEKEKESKSGSKSQDKGEPKAEPEAKGWQHADPSRERVRRTIVRLSHRYGVDPELALAVSWQEAGWQMHHVSSAHAIGAMQVLPSTGRWMEWYAGRRLHLHRLRDNVTAGVLLLGVLDDQTGSVRHQVAAYYQGLGALRRHGLYDDTQGYVANVLAIRQRLEAGRSPA</sequence>
<dbReference type="EMBL" id="QDGZ01000004">
    <property type="protein sequence ID" value="PVG82778.1"/>
    <property type="molecule type" value="Genomic_DNA"/>
</dbReference>
<dbReference type="Gene3D" id="1.10.530.10">
    <property type="match status" value="1"/>
</dbReference>
<dbReference type="RefSeq" id="WP_116572209.1">
    <property type="nucleotide sequence ID" value="NZ_QDGZ01000004.1"/>
</dbReference>
<dbReference type="Proteomes" id="UP000246018">
    <property type="component" value="Unassembled WGS sequence"/>
</dbReference>
<dbReference type="PANTHER" id="PTHR37423:SF2">
    <property type="entry name" value="MEMBRANE-BOUND LYTIC MUREIN TRANSGLYCOSYLASE C"/>
    <property type="match status" value="1"/>
</dbReference>
<keyword evidence="2" id="KW-0732">Signal</keyword>
<dbReference type="CDD" id="cd00118">
    <property type="entry name" value="LysM"/>
    <property type="match status" value="1"/>
</dbReference>
<evidence type="ECO:0000259" key="3">
    <source>
        <dbReference type="PROSITE" id="PS51782"/>
    </source>
</evidence>
<dbReference type="SUPFAM" id="SSF54106">
    <property type="entry name" value="LysM domain"/>
    <property type="match status" value="1"/>
</dbReference>
<keyword evidence="5" id="KW-1185">Reference proteome</keyword>
<evidence type="ECO:0000313" key="5">
    <source>
        <dbReference type="Proteomes" id="UP000246018"/>
    </source>
</evidence>
<dbReference type="PROSITE" id="PS51782">
    <property type="entry name" value="LYSM"/>
    <property type="match status" value="1"/>
</dbReference>
<evidence type="ECO:0000256" key="2">
    <source>
        <dbReference type="SAM" id="SignalP"/>
    </source>
</evidence>
<dbReference type="SMART" id="SM00257">
    <property type="entry name" value="LysM"/>
    <property type="match status" value="1"/>
</dbReference>
<dbReference type="InterPro" id="IPR036779">
    <property type="entry name" value="LysM_dom_sf"/>
</dbReference>
<dbReference type="OrthoDB" id="5244690at2"/>
<feature type="region of interest" description="Disordered" evidence="1">
    <location>
        <begin position="92"/>
        <end position="135"/>
    </location>
</feature>
<reference evidence="4 5" key="1">
    <citation type="submission" date="2018-04" db="EMBL/GenBank/DDBJ databases">
        <title>Genome of Nocardioides gansuensis WSJ-1.</title>
        <authorList>
            <person name="Wu S."/>
            <person name="Wang G."/>
        </authorList>
    </citation>
    <scope>NUCLEOTIDE SEQUENCE [LARGE SCALE GENOMIC DNA]</scope>
    <source>
        <strain evidence="4 5">WSJ-1</strain>
    </source>
</reference>
<evidence type="ECO:0000256" key="1">
    <source>
        <dbReference type="SAM" id="MobiDB-lite"/>
    </source>
</evidence>
<comment type="caution">
    <text evidence="4">The sequence shown here is derived from an EMBL/GenBank/DDBJ whole genome shotgun (WGS) entry which is preliminary data.</text>
</comment>
<dbReference type="InterPro" id="IPR018392">
    <property type="entry name" value="LysM"/>
</dbReference>
<dbReference type="InterPro" id="IPR008258">
    <property type="entry name" value="Transglycosylase_SLT_dom_1"/>
</dbReference>
<name>A0A2T8FAN2_9ACTN</name>
<feature type="chain" id="PRO_5015679651" evidence="2">
    <location>
        <begin position="32"/>
        <end position="267"/>
    </location>
</feature>
<organism evidence="4 5">
    <name type="scientific">Nocardioides gansuensis</name>
    <dbReference type="NCBI Taxonomy" id="2138300"/>
    <lineage>
        <taxon>Bacteria</taxon>
        <taxon>Bacillati</taxon>
        <taxon>Actinomycetota</taxon>
        <taxon>Actinomycetes</taxon>
        <taxon>Propionibacteriales</taxon>
        <taxon>Nocardioidaceae</taxon>
        <taxon>Nocardioides</taxon>
    </lineage>
</organism>
<dbReference type="AlphaFoldDB" id="A0A2T8FAN2"/>
<dbReference type="Pfam" id="PF01476">
    <property type="entry name" value="LysM"/>
    <property type="match status" value="1"/>
</dbReference>
<dbReference type="PANTHER" id="PTHR37423">
    <property type="entry name" value="SOLUBLE LYTIC MUREIN TRANSGLYCOSYLASE-RELATED"/>
    <property type="match status" value="1"/>
</dbReference>
<protein>
    <submittedName>
        <fullName evidence="4">Peptidoglycan-binding LysM</fullName>
    </submittedName>
</protein>
<dbReference type="CDD" id="cd00254">
    <property type="entry name" value="LT-like"/>
    <property type="match status" value="1"/>
</dbReference>